<keyword evidence="2" id="KW-0808">Transferase</keyword>
<organism evidence="2 3">
    <name type="scientific">Thermoactinomyces daqus</name>
    <dbReference type="NCBI Taxonomy" id="1329516"/>
    <lineage>
        <taxon>Bacteria</taxon>
        <taxon>Bacillati</taxon>
        <taxon>Bacillota</taxon>
        <taxon>Bacilli</taxon>
        <taxon>Bacillales</taxon>
        <taxon>Thermoactinomycetaceae</taxon>
        <taxon>Thermoactinomyces</taxon>
    </lineage>
</organism>
<evidence type="ECO:0000313" key="3">
    <source>
        <dbReference type="Proteomes" id="UP000530514"/>
    </source>
</evidence>
<proteinExistence type="predicted"/>
<accession>A0A7W2AJK2</accession>
<evidence type="ECO:0000259" key="1">
    <source>
        <dbReference type="PROSITE" id="PS51186"/>
    </source>
</evidence>
<dbReference type="EMBL" id="JACEIP010000023">
    <property type="protein sequence ID" value="MBA4543869.1"/>
    <property type="molecule type" value="Genomic_DNA"/>
</dbReference>
<comment type="caution">
    <text evidence="2">The sequence shown here is derived from an EMBL/GenBank/DDBJ whole genome shotgun (WGS) entry which is preliminary data.</text>
</comment>
<gene>
    <name evidence="2" type="ORF">H1164_13325</name>
</gene>
<sequence>MNDTLFENPPVLEGKRIRLVPMEFEHVKPLFKINDPSIWTYTLTEIRTEKEMEDWVAEAIRLRLEKTALPFVVIIKDTNQLAGATRLFNMNGKQRCCELGSTWYGVEYQRTFVNSEAKFLLLQFCFEELGLIRVQLKTDERNLRSQAAIERLGAVKEGILRNERILHNGYIRNAVLYSITNQEWEKVKQGLLEREKRYALSLVHGR</sequence>
<dbReference type="InterPro" id="IPR000182">
    <property type="entry name" value="GNAT_dom"/>
</dbReference>
<feature type="domain" description="N-acetyltransferase" evidence="1">
    <location>
        <begin position="17"/>
        <end position="182"/>
    </location>
</feature>
<evidence type="ECO:0000313" key="2">
    <source>
        <dbReference type="EMBL" id="MBA4543869.1"/>
    </source>
</evidence>
<dbReference type="OrthoDB" id="9795199at2"/>
<dbReference type="Gene3D" id="3.40.630.30">
    <property type="match status" value="1"/>
</dbReference>
<dbReference type="SUPFAM" id="SSF55729">
    <property type="entry name" value="Acyl-CoA N-acyltransferases (Nat)"/>
    <property type="match status" value="1"/>
</dbReference>
<dbReference type="InterPro" id="IPR016181">
    <property type="entry name" value="Acyl_CoA_acyltransferase"/>
</dbReference>
<reference evidence="2 3" key="1">
    <citation type="submission" date="2020-07" db="EMBL/GenBank/DDBJ databases">
        <authorList>
            <person name="Feng H."/>
        </authorList>
    </citation>
    <scope>NUCLEOTIDE SEQUENCE [LARGE SCALE GENOMIC DNA]</scope>
    <source>
        <strain evidence="3">s-11</strain>
    </source>
</reference>
<dbReference type="PANTHER" id="PTHR43610">
    <property type="entry name" value="BLL6696 PROTEIN"/>
    <property type="match status" value="1"/>
</dbReference>
<keyword evidence="3" id="KW-1185">Reference proteome</keyword>
<dbReference type="AlphaFoldDB" id="A0A7W2AJK2"/>
<dbReference type="Proteomes" id="UP000530514">
    <property type="component" value="Unassembled WGS sequence"/>
</dbReference>
<dbReference type="PROSITE" id="PS51186">
    <property type="entry name" value="GNAT"/>
    <property type="match status" value="1"/>
</dbReference>
<dbReference type="Pfam" id="PF13302">
    <property type="entry name" value="Acetyltransf_3"/>
    <property type="match status" value="1"/>
</dbReference>
<dbReference type="PANTHER" id="PTHR43610:SF1">
    <property type="entry name" value="N-ACETYLTRANSFERASE DOMAIN-CONTAINING PROTEIN"/>
    <property type="match status" value="1"/>
</dbReference>
<dbReference type="RefSeq" id="WP_081944020.1">
    <property type="nucleotide sequence ID" value="NZ_JACEIP010000023.1"/>
</dbReference>
<dbReference type="GO" id="GO:0016747">
    <property type="term" value="F:acyltransferase activity, transferring groups other than amino-acyl groups"/>
    <property type="evidence" value="ECO:0007669"/>
    <property type="project" value="InterPro"/>
</dbReference>
<protein>
    <submittedName>
        <fullName evidence="2">GNAT family N-acetyltransferase</fullName>
    </submittedName>
</protein>
<name>A0A7W2AJK2_9BACL</name>